<dbReference type="InterPro" id="IPR036291">
    <property type="entry name" value="NAD(P)-bd_dom_sf"/>
</dbReference>
<keyword evidence="4" id="KW-1185">Reference proteome</keyword>
<dbReference type="PANTHER" id="PTHR12126">
    <property type="entry name" value="NADH-UBIQUINONE OXIDOREDUCTASE 39 KDA SUBUNIT-RELATED"/>
    <property type="match status" value="1"/>
</dbReference>
<dbReference type="EMBL" id="QQBB01000001">
    <property type="protein sequence ID" value="RDI62160.1"/>
    <property type="molecule type" value="Genomic_DNA"/>
</dbReference>
<evidence type="ECO:0000256" key="1">
    <source>
        <dbReference type="SAM" id="MobiDB-lite"/>
    </source>
</evidence>
<dbReference type="AlphaFoldDB" id="A0A370HV09"/>
<reference evidence="3 4" key="1">
    <citation type="submission" date="2018-07" db="EMBL/GenBank/DDBJ databases">
        <title>Genomic Encyclopedia of Type Strains, Phase IV (KMG-IV): sequencing the most valuable type-strain genomes for metagenomic binning, comparative biology and taxonomic classification.</title>
        <authorList>
            <person name="Goeker M."/>
        </authorList>
    </citation>
    <scope>NUCLEOTIDE SEQUENCE [LARGE SCALE GENOMIC DNA]</scope>
    <source>
        <strain evidence="3 4">DSM 14364</strain>
    </source>
</reference>
<comment type="caution">
    <text evidence="3">The sequence shown here is derived from an EMBL/GenBank/DDBJ whole genome shotgun (WGS) entry which is preliminary data.</text>
</comment>
<dbReference type="GO" id="GO:0044877">
    <property type="term" value="F:protein-containing complex binding"/>
    <property type="evidence" value="ECO:0007669"/>
    <property type="project" value="TreeGrafter"/>
</dbReference>
<feature type="region of interest" description="Disordered" evidence="1">
    <location>
        <begin position="331"/>
        <end position="367"/>
    </location>
</feature>
<dbReference type="PANTHER" id="PTHR12126:SF11">
    <property type="entry name" value="NADH DEHYDROGENASE [UBIQUINONE] 1 ALPHA SUBCOMPLEX SUBUNIT 9, MITOCHONDRIAL"/>
    <property type="match status" value="1"/>
</dbReference>
<organism evidence="3 4">
    <name type="scientific">Microvirga subterranea</name>
    <dbReference type="NCBI Taxonomy" id="186651"/>
    <lineage>
        <taxon>Bacteria</taxon>
        <taxon>Pseudomonadati</taxon>
        <taxon>Pseudomonadota</taxon>
        <taxon>Alphaproteobacteria</taxon>
        <taxon>Hyphomicrobiales</taxon>
        <taxon>Methylobacteriaceae</taxon>
        <taxon>Microvirga</taxon>
    </lineage>
</organism>
<dbReference type="InterPro" id="IPR051207">
    <property type="entry name" value="ComplexI_NDUFA9_subunit"/>
</dbReference>
<accession>A0A370HV09</accession>
<evidence type="ECO:0000259" key="2">
    <source>
        <dbReference type="Pfam" id="PF01370"/>
    </source>
</evidence>
<dbReference type="InterPro" id="IPR001509">
    <property type="entry name" value="Epimerase_deHydtase"/>
</dbReference>
<proteinExistence type="predicted"/>
<dbReference type="Proteomes" id="UP000254925">
    <property type="component" value="Unassembled WGS sequence"/>
</dbReference>
<dbReference type="OrthoDB" id="9776313at2"/>
<gene>
    <name evidence="3" type="ORF">DES45_101428</name>
</gene>
<sequence length="367" mass="38920">MIGAIRTPSQQLVTVFGGSGFLGRYVVSALAKRGYRVLVATRQPNRANFLPQGMVGQINAIQANLRDRDSVAHAVAKADHVINLVGILQERGRQRFDTLQAQGPRLIAETAKPGATIIHVSAIGADAGSESLYARSKAAGEENLLNLRPDAIVMRPSLMFGPGDGLFNRFASLARMLPVLPLAGADTRFQPVYAGDVAAAIVAAVDGKVPGGRIYELGGPETKTLREIVEYVCEVTERKRVILPLPNAAGRVQGTILGALDAITLGLVPNELVMTKDQAILLESDNVVSDAAVAERRTLAGLGITPTTIEAIAPAYLIRYRKTGQFDLKRNATKTRPDLLAPESGGPASDFEPHRASGPAVGQSSSH</sequence>
<evidence type="ECO:0000313" key="3">
    <source>
        <dbReference type="EMBL" id="RDI62160.1"/>
    </source>
</evidence>
<protein>
    <submittedName>
        <fullName evidence="3">NADH dehydrogenase</fullName>
    </submittedName>
</protein>
<dbReference type="RefSeq" id="WP_114768308.1">
    <property type="nucleotide sequence ID" value="NZ_QQBB01000001.1"/>
</dbReference>
<evidence type="ECO:0000313" key="4">
    <source>
        <dbReference type="Proteomes" id="UP000254925"/>
    </source>
</evidence>
<dbReference type="Pfam" id="PF01370">
    <property type="entry name" value="Epimerase"/>
    <property type="match status" value="1"/>
</dbReference>
<name>A0A370HV09_9HYPH</name>
<feature type="domain" description="NAD-dependent epimerase/dehydratase" evidence="2">
    <location>
        <begin position="13"/>
        <end position="218"/>
    </location>
</feature>
<dbReference type="SUPFAM" id="SSF51735">
    <property type="entry name" value="NAD(P)-binding Rossmann-fold domains"/>
    <property type="match status" value="1"/>
</dbReference>
<dbReference type="FunFam" id="3.40.50.720:FF:000702">
    <property type="entry name" value="NADH dehydrogenase (Ubiquinone)"/>
    <property type="match status" value="1"/>
</dbReference>
<dbReference type="Gene3D" id="3.40.50.720">
    <property type="entry name" value="NAD(P)-binding Rossmann-like Domain"/>
    <property type="match status" value="1"/>
</dbReference>
<dbReference type="CDD" id="cd05271">
    <property type="entry name" value="NDUFA9_like_SDR_a"/>
    <property type="match status" value="1"/>
</dbReference>